<name>A0A1H6FEJ1_9GAMM</name>
<keyword evidence="3" id="KW-1185">Reference proteome</keyword>
<feature type="chain" id="PRO_5014660547" description="Flagellar assembly protein T N-terminal domain-containing protein" evidence="1">
    <location>
        <begin position="22"/>
        <end position="404"/>
    </location>
</feature>
<accession>A0A1H6FEJ1</accession>
<evidence type="ECO:0000313" key="3">
    <source>
        <dbReference type="Proteomes" id="UP000236724"/>
    </source>
</evidence>
<evidence type="ECO:0008006" key="4">
    <source>
        <dbReference type="Google" id="ProtNLM"/>
    </source>
</evidence>
<dbReference type="RefSeq" id="WP_103922042.1">
    <property type="nucleotide sequence ID" value="NZ_FMSV02000551.1"/>
</dbReference>
<organism evidence="2 3">
    <name type="scientific">Candidatus Venteria ishoeyi</name>
    <dbReference type="NCBI Taxonomy" id="1899563"/>
    <lineage>
        <taxon>Bacteria</taxon>
        <taxon>Pseudomonadati</taxon>
        <taxon>Pseudomonadota</taxon>
        <taxon>Gammaproteobacteria</taxon>
        <taxon>Thiotrichales</taxon>
        <taxon>Thiotrichaceae</taxon>
        <taxon>Venteria</taxon>
    </lineage>
</organism>
<dbReference type="PROSITE" id="PS51257">
    <property type="entry name" value="PROKAR_LIPOPROTEIN"/>
    <property type="match status" value="1"/>
</dbReference>
<dbReference type="EMBL" id="FMSV02000551">
    <property type="protein sequence ID" value="SEH08498.1"/>
    <property type="molecule type" value="Genomic_DNA"/>
</dbReference>
<keyword evidence="1" id="KW-0732">Signal</keyword>
<evidence type="ECO:0000313" key="2">
    <source>
        <dbReference type="EMBL" id="SEH08498.1"/>
    </source>
</evidence>
<dbReference type="InterPro" id="IPR038180">
    <property type="entry name" value="FlgT_N_sf"/>
</dbReference>
<dbReference type="Gene3D" id="3.30.1660.40">
    <property type="entry name" value="FlgT, N-terminal domain"/>
    <property type="match status" value="1"/>
</dbReference>
<evidence type="ECO:0000256" key="1">
    <source>
        <dbReference type="SAM" id="SignalP"/>
    </source>
</evidence>
<proteinExistence type="predicted"/>
<feature type="signal peptide" evidence="1">
    <location>
        <begin position="1"/>
        <end position="21"/>
    </location>
</feature>
<protein>
    <recommendedName>
        <fullName evidence="4">Flagellar assembly protein T N-terminal domain-containing protein</fullName>
    </recommendedName>
</protein>
<gene>
    <name evidence="2" type="ORF">MBHS_04390</name>
</gene>
<dbReference type="AlphaFoldDB" id="A0A1H6FEJ1"/>
<reference evidence="2 3" key="1">
    <citation type="submission" date="2016-10" db="EMBL/GenBank/DDBJ databases">
        <authorList>
            <person name="de Groot N.N."/>
        </authorList>
    </citation>
    <scope>NUCLEOTIDE SEQUENCE [LARGE SCALE GENOMIC DNA]</scope>
    <source>
        <strain evidence="2">MBHS1</strain>
    </source>
</reference>
<dbReference type="Proteomes" id="UP000236724">
    <property type="component" value="Unassembled WGS sequence"/>
</dbReference>
<sequence>MLSKLMVLILCSLFITGCVTTQEKTKIPINHKPIPKLIGIPVQIEGVAALDKGEKCYAEAKSNAVRNAVEKISGAEIKSITNVELGELVKDTISSKVSGYATHIQILQRYSKDDLCVVEIKTYINDIKVKRDVADAVAQYAENIKLPTVTLVAAIKGETGLPKNFARVHFSVNDLKLKLNAALKKYIKSVKKYEASDINELFAHSKNKTEDRQLTEVVQEIAKSTSPSASDYVVVAIVKPNVRLDRHRGAYRANTTIAIEIAQVGIGGIVAGDARSYEEYGDSPSTAAEKSIDTGMITLMSDLMRTQVLADFKNKDENGIDYAIRVSSVRNYSQHVRSLKKSIKSMDKTMDVNTSRYDKKRKIATFILRYKGSSEELDEALADELERSFNVEESGSNSFEITPK</sequence>